<protein>
    <recommendedName>
        <fullName evidence="8">Palmitoyltransferase</fullName>
        <ecNumber evidence="8">2.3.1.225</ecNumber>
    </recommendedName>
</protein>
<dbReference type="InterPro" id="IPR050776">
    <property type="entry name" value="Ank_Repeat/CDKN_Inhibitor"/>
</dbReference>
<keyword evidence="6" id="KW-0472">Membrane</keyword>
<dbReference type="InterPro" id="IPR001594">
    <property type="entry name" value="Palmitoyltrfase_DHHC"/>
</dbReference>
<accession>A0A2B4R959</accession>
<organism evidence="10 11">
    <name type="scientific">Stylophora pistillata</name>
    <name type="common">Smooth cauliflower coral</name>
    <dbReference type="NCBI Taxonomy" id="50429"/>
    <lineage>
        <taxon>Eukaryota</taxon>
        <taxon>Metazoa</taxon>
        <taxon>Cnidaria</taxon>
        <taxon>Anthozoa</taxon>
        <taxon>Hexacorallia</taxon>
        <taxon>Scleractinia</taxon>
        <taxon>Astrocoeniina</taxon>
        <taxon>Pocilloporidae</taxon>
        <taxon>Stylophora</taxon>
    </lineage>
</organism>
<keyword evidence="4" id="KW-1133">Transmembrane helix</keyword>
<evidence type="ECO:0000313" key="11">
    <source>
        <dbReference type="Proteomes" id="UP000225706"/>
    </source>
</evidence>
<evidence type="ECO:0000256" key="7">
    <source>
        <dbReference type="PROSITE-ProRule" id="PRU00023"/>
    </source>
</evidence>
<dbReference type="PANTHER" id="PTHR24201:SF16">
    <property type="entry name" value="ANKYRIN-1-LIKE-RELATED"/>
    <property type="match status" value="1"/>
</dbReference>
<gene>
    <name evidence="10" type="primary">Ank1</name>
    <name evidence="10" type="ORF">AWC38_SpisGene22919</name>
</gene>
<feature type="repeat" description="ANK" evidence="7">
    <location>
        <begin position="131"/>
        <end position="154"/>
    </location>
</feature>
<comment type="catalytic activity">
    <reaction evidence="8">
        <text>L-cysteinyl-[protein] + hexadecanoyl-CoA = S-hexadecanoyl-L-cysteinyl-[protein] + CoA</text>
        <dbReference type="Rhea" id="RHEA:36683"/>
        <dbReference type="Rhea" id="RHEA-COMP:10131"/>
        <dbReference type="Rhea" id="RHEA-COMP:11032"/>
        <dbReference type="ChEBI" id="CHEBI:29950"/>
        <dbReference type="ChEBI" id="CHEBI:57287"/>
        <dbReference type="ChEBI" id="CHEBI:57379"/>
        <dbReference type="ChEBI" id="CHEBI:74151"/>
        <dbReference type="EC" id="2.3.1.225"/>
    </reaction>
</comment>
<proteinExistence type="inferred from homology"/>
<keyword evidence="2" id="KW-0812">Transmembrane</keyword>
<evidence type="ECO:0000256" key="8">
    <source>
        <dbReference type="RuleBase" id="RU079119"/>
    </source>
</evidence>
<dbReference type="SMART" id="SM00248">
    <property type="entry name" value="ANK"/>
    <property type="match status" value="5"/>
</dbReference>
<dbReference type="OrthoDB" id="194358at2759"/>
<dbReference type="SUPFAM" id="SSF48403">
    <property type="entry name" value="Ankyrin repeat"/>
    <property type="match status" value="1"/>
</dbReference>
<keyword evidence="8" id="KW-0012">Acyltransferase</keyword>
<reference evidence="11" key="1">
    <citation type="journal article" date="2017" name="bioRxiv">
        <title>Comparative analysis of the genomes of Stylophora pistillata and Acropora digitifera provides evidence for extensive differences between species of corals.</title>
        <authorList>
            <person name="Voolstra C.R."/>
            <person name="Li Y."/>
            <person name="Liew Y.J."/>
            <person name="Baumgarten S."/>
            <person name="Zoccola D."/>
            <person name="Flot J.-F."/>
            <person name="Tambutte S."/>
            <person name="Allemand D."/>
            <person name="Aranda M."/>
        </authorList>
    </citation>
    <scope>NUCLEOTIDE SEQUENCE [LARGE SCALE GENOMIC DNA]</scope>
</reference>
<evidence type="ECO:0000256" key="4">
    <source>
        <dbReference type="ARBA" id="ARBA00022989"/>
    </source>
</evidence>
<dbReference type="GO" id="GO:0016020">
    <property type="term" value="C:membrane"/>
    <property type="evidence" value="ECO:0007669"/>
    <property type="project" value="UniProtKB-SubCell"/>
</dbReference>
<dbReference type="GO" id="GO:0005634">
    <property type="term" value="C:nucleus"/>
    <property type="evidence" value="ECO:0007669"/>
    <property type="project" value="TreeGrafter"/>
</dbReference>
<dbReference type="EMBL" id="LSMT01001091">
    <property type="protein sequence ID" value="PFX13040.1"/>
    <property type="molecule type" value="Genomic_DNA"/>
</dbReference>
<comment type="subcellular location">
    <subcellularLocation>
        <location evidence="1">Membrane</location>
        <topology evidence="1">Multi-pass membrane protein</topology>
    </subcellularLocation>
</comment>
<sequence>MAVFDVILNDKITDLKDLLQADPKCANSVGWHGLTPLHHAALRNKEELVDLLLQYGADIDRPNAYRETPLHLACQAASLKLVHKFLEIGADLRAEDSAGRTCIHHAAKSGSVLKLHYLTACGLSLKKRDNRGLTALHVAAENSQVEAIEYLLRHQRFPTDVRDNGNSTPLHLAAKHAHCEVAWILESKSTLSMINEPDVMGKTPVDYASDLETPRNLYSNPGVVESNRISDNGESMIVMPEFTKHCKLCEVCIESLDHHCLFLMNCVARNNHRAFVCFIIEILVANALFVRATTSYFNLKVFMGEASSFGNVERTLGFQRCLVDSKDEDLSSIPSRGILFLQENENEKGTETCIVVRQPVLKEITWEELNRGANRAPDARLDIHASGFWDRQQSAFFDVRVCHPNADSYRESSPKQIFQLHENEKKMQYSRRVLEVEQATFTLLVFTSTGGMADECKRFHSRLAELLGLKKGDDYATAISWIRAKTSFAILRSALLCLRGTRRKRRVANISDTDITSESAQARI</sequence>
<dbReference type="GO" id="GO:0019706">
    <property type="term" value="F:protein-cysteine S-palmitoyltransferase activity"/>
    <property type="evidence" value="ECO:0007669"/>
    <property type="project" value="UniProtKB-EC"/>
</dbReference>
<dbReference type="Proteomes" id="UP000225706">
    <property type="component" value="Unassembled WGS sequence"/>
</dbReference>
<evidence type="ECO:0000256" key="6">
    <source>
        <dbReference type="ARBA" id="ARBA00023136"/>
    </source>
</evidence>
<dbReference type="PANTHER" id="PTHR24201">
    <property type="entry name" value="ANK_REP_REGION DOMAIN-CONTAINING PROTEIN"/>
    <property type="match status" value="1"/>
</dbReference>
<keyword evidence="5 7" id="KW-0040">ANK repeat</keyword>
<feature type="domain" description="Palmitoyltransferase DHHC" evidence="9">
    <location>
        <begin position="236"/>
        <end position="302"/>
    </location>
</feature>
<evidence type="ECO:0000259" key="9">
    <source>
        <dbReference type="Pfam" id="PF01529"/>
    </source>
</evidence>
<dbReference type="PROSITE" id="PS50088">
    <property type="entry name" value="ANK_REPEAT"/>
    <property type="match status" value="3"/>
</dbReference>
<comment type="domain">
    <text evidence="8">The DHHC domain is required for palmitoyltransferase activity.</text>
</comment>
<keyword evidence="11" id="KW-1185">Reference proteome</keyword>
<keyword evidence="3" id="KW-0677">Repeat</keyword>
<keyword evidence="8" id="KW-0808">Transferase</keyword>
<dbReference type="InterPro" id="IPR036770">
    <property type="entry name" value="Ankyrin_rpt-contain_sf"/>
</dbReference>
<dbReference type="PROSITE" id="PS50297">
    <property type="entry name" value="ANK_REP_REGION"/>
    <property type="match status" value="3"/>
</dbReference>
<evidence type="ECO:0000256" key="5">
    <source>
        <dbReference type="ARBA" id="ARBA00023043"/>
    </source>
</evidence>
<comment type="similarity">
    <text evidence="8">Belongs to the DHHC palmitoyltransferase family.</text>
</comment>
<dbReference type="AlphaFoldDB" id="A0A2B4R959"/>
<evidence type="ECO:0000256" key="1">
    <source>
        <dbReference type="ARBA" id="ARBA00004141"/>
    </source>
</evidence>
<dbReference type="Gene3D" id="1.25.40.20">
    <property type="entry name" value="Ankyrin repeat-containing domain"/>
    <property type="match status" value="2"/>
</dbReference>
<dbReference type="PROSITE" id="PS50216">
    <property type="entry name" value="DHHC"/>
    <property type="match status" value="1"/>
</dbReference>
<comment type="caution">
    <text evidence="10">The sequence shown here is derived from an EMBL/GenBank/DDBJ whole genome shotgun (WGS) entry which is preliminary data.</text>
</comment>
<name>A0A2B4R959_STYPI</name>
<evidence type="ECO:0000256" key="3">
    <source>
        <dbReference type="ARBA" id="ARBA00022737"/>
    </source>
</evidence>
<dbReference type="InterPro" id="IPR002110">
    <property type="entry name" value="Ankyrin_rpt"/>
</dbReference>
<dbReference type="EC" id="2.3.1.225" evidence="8"/>
<dbReference type="STRING" id="50429.A0A2B4R959"/>
<dbReference type="Pfam" id="PF01529">
    <property type="entry name" value="DHHC"/>
    <property type="match status" value="1"/>
</dbReference>
<dbReference type="Pfam" id="PF12796">
    <property type="entry name" value="Ank_2"/>
    <property type="match status" value="2"/>
</dbReference>
<feature type="repeat" description="ANK" evidence="7">
    <location>
        <begin position="65"/>
        <end position="97"/>
    </location>
</feature>
<evidence type="ECO:0000256" key="2">
    <source>
        <dbReference type="ARBA" id="ARBA00022692"/>
    </source>
</evidence>
<evidence type="ECO:0000313" key="10">
    <source>
        <dbReference type="EMBL" id="PFX13040.1"/>
    </source>
</evidence>
<feature type="repeat" description="ANK" evidence="7">
    <location>
        <begin position="32"/>
        <end position="64"/>
    </location>
</feature>